<feature type="region of interest" description="Disordered" evidence="1">
    <location>
        <begin position="1"/>
        <end position="67"/>
    </location>
</feature>
<evidence type="ECO:0000256" key="1">
    <source>
        <dbReference type="SAM" id="MobiDB-lite"/>
    </source>
</evidence>
<dbReference type="EnsemblMetazoa" id="CLYHEMT014647.1">
    <property type="protein sequence ID" value="CLYHEMP014647.1"/>
    <property type="gene ID" value="CLYHEMG014647"/>
</dbReference>
<organism evidence="2 3">
    <name type="scientific">Clytia hemisphaerica</name>
    <dbReference type="NCBI Taxonomy" id="252671"/>
    <lineage>
        <taxon>Eukaryota</taxon>
        <taxon>Metazoa</taxon>
        <taxon>Cnidaria</taxon>
        <taxon>Hydrozoa</taxon>
        <taxon>Hydroidolina</taxon>
        <taxon>Leptothecata</taxon>
        <taxon>Obeliida</taxon>
        <taxon>Clytiidae</taxon>
        <taxon>Clytia</taxon>
    </lineage>
</organism>
<proteinExistence type="predicted"/>
<accession>A0A7M5WY04</accession>
<keyword evidence="3" id="KW-1185">Reference proteome</keyword>
<dbReference type="Proteomes" id="UP000594262">
    <property type="component" value="Unplaced"/>
</dbReference>
<evidence type="ECO:0000313" key="2">
    <source>
        <dbReference type="EnsemblMetazoa" id="CLYHEMP014647.1"/>
    </source>
</evidence>
<reference evidence="2" key="1">
    <citation type="submission" date="2021-01" db="UniProtKB">
        <authorList>
            <consortium name="EnsemblMetazoa"/>
        </authorList>
    </citation>
    <scope>IDENTIFICATION</scope>
</reference>
<evidence type="ECO:0000313" key="3">
    <source>
        <dbReference type="Proteomes" id="UP000594262"/>
    </source>
</evidence>
<protein>
    <submittedName>
        <fullName evidence="2">Uncharacterized protein</fullName>
    </submittedName>
</protein>
<sequence>MFNGCCGSPTENSDDKKTPKHKQRTKGSRKTKQGSRKSRNHKNDDSFEDLNKIDCKQANETPPQMNANINFMAPKTLKLLTSIGEIKPGYQENTLESTQIEKDLQMHADILARLENPTAFN</sequence>
<feature type="compositionally biased region" description="Basic and acidic residues" evidence="1">
    <location>
        <begin position="41"/>
        <end position="57"/>
    </location>
</feature>
<dbReference type="AlphaFoldDB" id="A0A7M5WY04"/>
<feature type="compositionally biased region" description="Basic residues" evidence="1">
    <location>
        <begin position="18"/>
        <end position="40"/>
    </location>
</feature>
<feature type="compositionally biased region" description="Polar residues" evidence="1">
    <location>
        <begin position="58"/>
        <end position="67"/>
    </location>
</feature>
<name>A0A7M5WY04_9CNID</name>